<feature type="domain" description="DUF4123" evidence="1">
    <location>
        <begin position="51"/>
        <end position="131"/>
    </location>
</feature>
<organism evidence="2 3">
    <name type="scientific">Agrobacterium vitis</name>
    <name type="common">Rhizobium vitis</name>
    <dbReference type="NCBI Taxonomy" id="373"/>
    <lineage>
        <taxon>Bacteria</taxon>
        <taxon>Pseudomonadati</taxon>
        <taxon>Pseudomonadota</taxon>
        <taxon>Alphaproteobacteria</taxon>
        <taxon>Hyphomicrobiales</taxon>
        <taxon>Rhizobiaceae</taxon>
        <taxon>Rhizobium/Agrobacterium group</taxon>
        <taxon>Agrobacterium</taxon>
    </lineage>
</organism>
<name>A0AAE4W9J1_AGRVI</name>
<dbReference type="AlphaFoldDB" id="A0AAE4W9J1"/>
<dbReference type="EMBL" id="WPHM01000001">
    <property type="protein sequence ID" value="MUZ55948.1"/>
    <property type="molecule type" value="Genomic_DNA"/>
</dbReference>
<gene>
    <name evidence="2" type="ORF">GOZ95_00580</name>
</gene>
<dbReference type="Proteomes" id="UP000436692">
    <property type="component" value="Unassembled WGS sequence"/>
</dbReference>
<evidence type="ECO:0000313" key="2">
    <source>
        <dbReference type="EMBL" id="MUZ55948.1"/>
    </source>
</evidence>
<dbReference type="InterPro" id="IPR025391">
    <property type="entry name" value="DUF4123"/>
</dbReference>
<sequence>MSATARRSLIQRFLMNANNALTDDNSGRNRANLNSFLKANFWHNSSEDISVWALLDGQWVPDLLPRLAATKLTFCSLYNGLATQERLASSPYLVKLEPEDDFTDWICDSGWGAGWGIVLRVSSQRAEAMYRKVGDQSALKVQEKTAMFVSENLKHEDNALALKIRRHLRYFTRVKFASDGRIVAFRFFDPHVLDIWLRAANDQEIQTFFGPVLAFFSDGYAGVGDRAAGEQLRVYSLSEGSEGQFLGLNAVSYDRRVGTIGQLAGFSSSHEASVSVGAKKVMEIRVAVEREFDRDDLEVVYRNVEDSINRKFPDLDRDKVASGIDFCKISGVEKTANIAFIVSLLANGSSFLNEGKVHRYMSAQSHYSADQRITLLRSMLPREV</sequence>
<reference evidence="2 3" key="1">
    <citation type="submission" date="2019-12" db="EMBL/GenBank/DDBJ databases">
        <title>Whole-genome sequencing of Allorhizobium vitis.</title>
        <authorList>
            <person name="Gan H.M."/>
            <person name="Szegedi E."/>
            <person name="Burr T."/>
            <person name="Savka M.A."/>
        </authorList>
    </citation>
    <scope>NUCLEOTIDE SEQUENCE [LARGE SCALE GENOMIC DNA]</scope>
    <source>
        <strain evidence="2 3">CG989</strain>
    </source>
</reference>
<evidence type="ECO:0000259" key="1">
    <source>
        <dbReference type="Pfam" id="PF13503"/>
    </source>
</evidence>
<protein>
    <submittedName>
        <fullName evidence="2">DUF4123 domain-containing protein</fullName>
    </submittedName>
</protein>
<proteinExistence type="predicted"/>
<dbReference type="Pfam" id="PF13503">
    <property type="entry name" value="DUF4123"/>
    <property type="match status" value="2"/>
</dbReference>
<accession>A0AAE4W9J1</accession>
<feature type="domain" description="DUF4123" evidence="1">
    <location>
        <begin position="164"/>
        <end position="206"/>
    </location>
</feature>
<comment type="caution">
    <text evidence="2">The sequence shown here is derived from an EMBL/GenBank/DDBJ whole genome shotgun (WGS) entry which is preliminary data.</text>
</comment>
<evidence type="ECO:0000313" key="3">
    <source>
        <dbReference type="Proteomes" id="UP000436692"/>
    </source>
</evidence>